<keyword evidence="2" id="KW-0812">Transmembrane</keyword>
<accession>G5KFB7</accession>
<evidence type="ECO:0000256" key="2">
    <source>
        <dbReference type="SAM" id="Phobius"/>
    </source>
</evidence>
<dbReference type="EMBL" id="AEUZ02000001">
    <property type="protein sequence ID" value="EHJ56511.1"/>
    <property type="molecule type" value="Genomic_DNA"/>
</dbReference>
<dbReference type="AlphaFoldDB" id="G5KFB7"/>
<evidence type="ECO:0000259" key="3">
    <source>
        <dbReference type="SMART" id="SM00854"/>
    </source>
</evidence>
<dbReference type="RefSeq" id="WP_006739267.1">
    <property type="nucleotide sequence ID" value="NZ_AEUZ02000001.1"/>
</dbReference>
<dbReference type="STRING" id="764291.STRUR_0957"/>
<dbReference type="eggNOG" id="COG2843">
    <property type="taxonomic scope" value="Bacteria"/>
</dbReference>
<feature type="domain" description="Capsule synthesis protein CapA" evidence="3">
    <location>
        <begin position="51"/>
        <end position="298"/>
    </location>
</feature>
<keyword evidence="2" id="KW-1133">Transmembrane helix</keyword>
<dbReference type="InterPro" id="IPR052169">
    <property type="entry name" value="CW_Biosynth-Accessory"/>
</dbReference>
<dbReference type="Pfam" id="PF09587">
    <property type="entry name" value="PGA_cap"/>
    <property type="match status" value="1"/>
</dbReference>
<keyword evidence="5" id="KW-1185">Reference proteome</keyword>
<dbReference type="PANTHER" id="PTHR33393">
    <property type="entry name" value="POLYGLUTAMINE SYNTHESIS ACCESSORY PROTEIN RV0574C-RELATED"/>
    <property type="match status" value="1"/>
</dbReference>
<dbReference type="InterPro" id="IPR029052">
    <property type="entry name" value="Metallo-depent_PP-like"/>
</dbReference>
<dbReference type="CDD" id="cd07381">
    <property type="entry name" value="MPP_CapA"/>
    <property type="match status" value="1"/>
</dbReference>
<organism evidence="4 5">
    <name type="scientific">Streptococcus urinalis 2285-97</name>
    <dbReference type="NCBI Taxonomy" id="764291"/>
    <lineage>
        <taxon>Bacteria</taxon>
        <taxon>Bacillati</taxon>
        <taxon>Bacillota</taxon>
        <taxon>Bacilli</taxon>
        <taxon>Lactobacillales</taxon>
        <taxon>Streptococcaceae</taxon>
        <taxon>Streptococcus</taxon>
    </lineage>
</organism>
<protein>
    <submittedName>
        <fullName evidence="4">Bacterial capsule synthesis protein</fullName>
    </submittedName>
</protein>
<evidence type="ECO:0000313" key="5">
    <source>
        <dbReference type="Proteomes" id="UP000005388"/>
    </source>
</evidence>
<reference evidence="4 5" key="1">
    <citation type="journal article" date="2014" name="Int. J. Syst. Evol. Microbiol.">
        <title>Phylogenomics and the dynamic genome evolution of the genus Streptococcus.</title>
        <authorList>
            <consortium name="The Broad Institute Genome Sequencing Platform"/>
            <person name="Richards V.P."/>
            <person name="Palmer S.R."/>
            <person name="Pavinski Bitar P.D."/>
            <person name="Qin X."/>
            <person name="Weinstock G.M."/>
            <person name="Highlander S.K."/>
            <person name="Town C.D."/>
            <person name="Burne R.A."/>
            <person name="Stanhope M.J."/>
        </authorList>
    </citation>
    <scope>NUCLEOTIDE SEQUENCE [LARGE SCALE GENOMIC DNA]</scope>
    <source>
        <strain evidence="4 5">2285-97</strain>
    </source>
</reference>
<dbReference type="Gene3D" id="3.60.21.10">
    <property type="match status" value="1"/>
</dbReference>
<evidence type="ECO:0000313" key="4">
    <source>
        <dbReference type="EMBL" id="EHJ56511.1"/>
    </source>
</evidence>
<keyword evidence="2" id="KW-0472">Membrane</keyword>
<evidence type="ECO:0000256" key="1">
    <source>
        <dbReference type="ARBA" id="ARBA00005662"/>
    </source>
</evidence>
<comment type="similarity">
    <text evidence="1">Belongs to the CapA family.</text>
</comment>
<comment type="caution">
    <text evidence="4">The sequence shown here is derived from an EMBL/GenBank/DDBJ whole genome shotgun (WGS) entry which is preliminary data.</text>
</comment>
<feature type="transmembrane region" description="Helical" evidence="2">
    <location>
        <begin position="12"/>
        <end position="31"/>
    </location>
</feature>
<sequence>MNKDIDYSKLKKICLGIIVLTLVIGLGMDIFSGTKKVNQKASKDKSIKTARIMANGDILIHNVLYASAQKSDGTYDFNPYFEYVKDRISSADLAIGDYEGTISSDYPLAGYPLFNAPSQIADAIKNTGYDVIDLAHNHILDSGLDGAINTVNTFKKIGIDSIGVYTNKRSSKNILIKNVNGIKIAILGYSYGYNGMEANLSKSEYNNHMSDLKESKIRADLKEAEKKADITVVMPQMGTEYALQPTSEQKTLYHKMINWGADIIFGGHPHVVEPAETLRKNGQKKFIIYSMGNFISNQREETVDNIWTERGLLMDAVIQKKGNKTSIKSIKAHPTMVLAKGKGINGSEGYELFSYRTLILEDFIKGGKYRDKIDDATKARVDTAYKETNEHVNLVW</sequence>
<dbReference type="InterPro" id="IPR019079">
    <property type="entry name" value="Capsule_synth_CapA"/>
</dbReference>
<dbReference type="SUPFAM" id="SSF56300">
    <property type="entry name" value="Metallo-dependent phosphatases"/>
    <property type="match status" value="1"/>
</dbReference>
<dbReference type="SMART" id="SM00854">
    <property type="entry name" value="PGA_cap"/>
    <property type="match status" value="1"/>
</dbReference>
<dbReference type="Proteomes" id="UP000005388">
    <property type="component" value="Unassembled WGS sequence"/>
</dbReference>
<proteinExistence type="inferred from homology"/>
<name>G5KFB7_9STRE</name>
<gene>
    <name evidence="4" type="ORF">STRUR_0957</name>
</gene>
<dbReference type="PANTHER" id="PTHR33393:SF12">
    <property type="entry name" value="CAPSULE BIOSYNTHESIS PROTEIN CAPA"/>
    <property type="match status" value="1"/>
</dbReference>